<dbReference type="RefSeq" id="WP_379055866.1">
    <property type="nucleotide sequence ID" value="NZ_JBHTKB010000001.1"/>
</dbReference>
<feature type="signal peptide" evidence="1">
    <location>
        <begin position="1"/>
        <end position="21"/>
    </location>
</feature>
<gene>
    <name evidence="2" type="primary">trbJ</name>
    <name evidence="2" type="ORF">ACFQ1Z_04075</name>
</gene>
<dbReference type="Proteomes" id="UP001597128">
    <property type="component" value="Unassembled WGS sequence"/>
</dbReference>
<feature type="chain" id="PRO_5047186921" evidence="1">
    <location>
        <begin position="22"/>
        <end position="239"/>
    </location>
</feature>
<evidence type="ECO:0000313" key="3">
    <source>
        <dbReference type="Proteomes" id="UP001597128"/>
    </source>
</evidence>
<accession>A0ABW3F3A6</accession>
<keyword evidence="1" id="KW-0732">Signal</keyword>
<protein>
    <submittedName>
        <fullName evidence="2">P-type conjugative transfer protein TrbJ</fullName>
    </submittedName>
</protein>
<dbReference type="EMBL" id="JBHTKB010000001">
    <property type="protein sequence ID" value="MFD0912715.1"/>
    <property type="molecule type" value="Genomic_DNA"/>
</dbReference>
<name>A0ABW3F3A6_9PROT</name>
<evidence type="ECO:0000256" key="1">
    <source>
        <dbReference type="SAM" id="SignalP"/>
    </source>
</evidence>
<comment type="caution">
    <text evidence="2">The sequence shown here is derived from an EMBL/GenBank/DDBJ whole genome shotgun (WGS) entry which is preliminary data.</text>
</comment>
<organism evidence="2 3">
    <name type="scientific">Methylophilus luteus</name>
    <dbReference type="NCBI Taxonomy" id="640108"/>
    <lineage>
        <taxon>Bacteria</taxon>
        <taxon>Pseudomonadati</taxon>
        <taxon>Pseudomonadota</taxon>
        <taxon>Betaproteobacteria</taxon>
        <taxon>Nitrosomonadales</taxon>
        <taxon>Methylophilaceae</taxon>
        <taxon>Methylophilus</taxon>
    </lineage>
</organism>
<proteinExistence type="predicted"/>
<evidence type="ECO:0000313" key="2">
    <source>
        <dbReference type="EMBL" id="MFD0912715.1"/>
    </source>
</evidence>
<dbReference type="NCBIfam" id="TIGR02780">
    <property type="entry name" value="TrbJ_Ti"/>
    <property type="match status" value="1"/>
</dbReference>
<reference evidence="3" key="1">
    <citation type="journal article" date="2019" name="Int. J. Syst. Evol. Microbiol.">
        <title>The Global Catalogue of Microorganisms (GCM) 10K type strain sequencing project: providing services to taxonomists for standard genome sequencing and annotation.</title>
        <authorList>
            <consortium name="The Broad Institute Genomics Platform"/>
            <consortium name="The Broad Institute Genome Sequencing Center for Infectious Disease"/>
            <person name="Wu L."/>
            <person name="Ma J."/>
        </authorList>
    </citation>
    <scope>NUCLEOTIDE SEQUENCE [LARGE SCALE GENOMIC DNA]</scope>
    <source>
        <strain evidence="3">CCUG 58412</strain>
    </source>
</reference>
<dbReference type="InterPro" id="IPR014147">
    <property type="entry name" value="T4SS_TrbJ"/>
</dbReference>
<keyword evidence="3" id="KW-1185">Reference proteome</keyword>
<sequence length="239" mass="26324">MKIISRLIGLALVISAGSAHPDTVYCVNCSSEVMEIARQAQNFAQYAQQTSNLIAQLEVMRAQASRLTSATPFSQTSSLLSNLMKVVNQGQALGYDISSITRKFENQYPDFGRSQGNYFDSYKNWSQTTSDSIKSALTASGLQMENFATESATADTLRTMNQSPAGQLQAIQIGNAVSSEMLDEMRKLRQLNTAQNQAQNAYLLGAAQQKDDTTNGLKTFLNQKNNVVKSYEETARKFK</sequence>